<evidence type="ECO:0000256" key="2">
    <source>
        <dbReference type="ARBA" id="ARBA00004286"/>
    </source>
</evidence>
<feature type="coiled-coil region" evidence="10">
    <location>
        <begin position="620"/>
        <end position="720"/>
    </location>
</feature>
<evidence type="ECO:0000256" key="11">
    <source>
        <dbReference type="SAM" id="MobiDB-lite"/>
    </source>
</evidence>
<proteinExistence type="inferred from homology"/>
<evidence type="ECO:0000256" key="7">
    <source>
        <dbReference type="ARBA" id="ARBA00022840"/>
    </source>
</evidence>
<dbReference type="Pfam" id="PF02463">
    <property type="entry name" value="SMC_N"/>
    <property type="match status" value="1"/>
</dbReference>
<dbReference type="EMBL" id="OU963866">
    <property type="protein sequence ID" value="CAH0390074.1"/>
    <property type="molecule type" value="Genomic_DNA"/>
</dbReference>
<keyword evidence="8 10" id="KW-0175">Coiled coil</keyword>
<dbReference type="PANTHER" id="PTHR45916">
    <property type="entry name" value="STRUCTURAL MAINTENANCE OF CHROMOSOMES PROTEIN 5"/>
    <property type="match status" value="1"/>
</dbReference>
<evidence type="ECO:0000313" key="14">
    <source>
        <dbReference type="Proteomes" id="UP001152759"/>
    </source>
</evidence>
<dbReference type="Proteomes" id="UP001152759">
    <property type="component" value="Chromosome 5"/>
</dbReference>
<dbReference type="GO" id="GO:0005634">
    <property type="term" value="C:nucleus"/>
    <property type="evidence" value="ECO:0007669"/>
    <property type="project" value="UniProtKB-SubCell"/>
</dbReference>
<evidence type="ECO:0000256" key="3">
    <source>
        <dbReference type="ARBA" id="ARBA00010171"/>
    </source>
</evidence>
<keyword evidence="5" id="KW-0158">Chromosome</keyword>
<feature type="coiled-coil region" evidence="10">
    <location>
        <begin position="174"/>
        <end position="222"/>
    </location>
</feature>
<dbReference type="PANTHER" id="PTHR45916:SF1">
    <property type="entry name" value="STRUCTURAL MAINTENANCE OF CHROMOSOMES PROTEIN 5"/>
    <property type="match status" value="1"/>
</dbReference>
<feature type="region of interest" description="Disordered" evidence="11">
    <location>
        <begin position="1047"/>
        <end position="1071"/>
    </location>
</feature>
<name>A0A9P0F539_BEMTA</name>
<evidence type="ECO:0000256" key="5">
    <source>
        <dbReference type="ARBA" id="ARBA00022454"/>
    </source>
</evidence>
<feature type="coiled-coil region" evidence="10">
    <location>
        <begin position="251"/>
        <end position="335"/>
    </location>
</feature>
<reference evidence="13" key="1">
    <citation type="submission" date="2021-12" db="EMBL/GenBank/DDBJ databases">
        <authorList>
            <person name="King R."/>
        </authorList>
    </citation>
    <scope>NUCLEOTIDE SEQUENCE</scope>
</reference>
<dbReference type="SUPFAM" id="SSF52540">
    <property type="entry name" value="P-loop containing nucleoside triphosphate hydrolases"/>
    <property type="match status" value="2"/>
</dbReference>
<keyword evidence="14" id="KW-1185">Reference proteome</keyword>
<gene>
    <name evidence="13" type="ORF">BEMITA_LOCUS8834</name>
</gene>
<comment type="similarity">
    <text evidence="3">Belongs to the SMC family. SMC5 subfamily.</text>
</comment>
<protein>
    <recommendedName>
        <fullName evidence="4">Structural maintenance of chromosomes protein 5</fullName>
    </recommendedName>
</protein>
<evidence type="ECO:0000259" key="12">
    <source>
        <dbReference type="Pfam" id="PF02463"/>
    </source>
</evidence>
<dbReference type="GO" id="GO:0000724">
    <property type="term" value="P:double-strand break repair via homologous recombination"/>
    <property type="evidence" value="ECO:0007669"/>
    <property type="project" value="TreeGrafter"/>
</dbReference>
<evidence type="ECO:0000313" key="13">
    <source>
        <dbReference type="EMBL" id="CAH0390074.1"/>
    </source>
</evidence>
<evidence type="ECO:0000256" key="10">
    <source>
        <dbReference type="SAM" id="Coils"/>
    </source>
</evidence>
<accession>A0A9P0F539</accession>
<feature type="coiled-coil region" evidence="10">
    <location>
        <begin position="749"/>
        <end position="797"/>
    </location>
</feature>
<feature type="coiled-coil region" evidence="10">
    <location>
        <begin position="840"/>
        <end position="874"/>
    </location>
</feature>
<organism evidence="13 14">
    <name type="scientific">Bemisia tabaci</name>
    <name type="common">Sweetpotato whitefly</name>
    <name type="synonym">Aleurodes tabaci</name>
    <dbReference type="NCBI Taxonomy" id="7038"/>
    <lineage>
        <taxon>Eukaryota</taxon>
        <taxon>Metazoa</taxon>
        <taxon>Ecdysozoa</taxon>
        <taxon>Arthropoda</taxon>
        <taxon>Hexapoda</taxon>
        <taxon>Insecta</taxon>
        <taxon>Pterygota</taxon>
        <taxon>Neoptera</taxon>
        <taxon>Paraneoptera</taxon>
        <taxon>Hemiptera</taxon>
        <taxon>Sternorrhyncha</taxon>
        <taxon>Aleyrodoidea</taxon>
        <taxon>Aleyrodidae</taxon>
        <taxon>Aleyrodinae</taxon>
        <taxon>Bemisia</taxon>
    </lineage>
</organism>
<keyword evidence="7" id="KW-0067">ATP-binding</keyword>
<dbReference type="InterPro" id="IPR027417">
    <property type="entry name" value="P-loop_NTPase"/>
</dbReference>
<evidence type="ECO:0000256" key="6">
    <source>
        <dbReference type="ARBA" id="ARBA00022741"/>
    </source>
</evidence>
<sequence>MLTSRIDSSNPKRGVIVRISCKNFITYGEVEVCPGEHLNIIIGPNGSGKSTLVGAIILGLGGKPKLIGRSDDLSSYIKMGHKEATITIELHNPDGKNDVIRRKITKDGKECKTSWMLNGEKVSQKRVEEVVRRCNIQVENLCQFLPQERVQDFAKMNMKELLESTQRSIEGGKLADQLDALKALRKEQTDLQKSLLSLTQNKESEVQRNLNLEGEVRNAEEREKLVKQLLTMKQKQAFLRLKQKNDLVTGLKNRLQDRKKANEDIKKTQKQYENAIEGLKKELRNQDAAVQSLTNDTRKQLNELRSFIHNSSNITDKIEDKKIELENKLKTESKREEATRNLNLTISRLMNDLPESDETMRSEYDVLQRQIQERKNRATELQEEEENHNCLLRNKDYEIRGVEQEIARESNAANLKMEIMKQQHPKLYQGVLWLRENKHLFQDEVFEPMYTQITVQDGYAKYVEGCVPNRDLFAFTCKEATDTSLLIRELKTKQKLHGINVVTAPKSCLEGSARELFRPKVPLNEIKKYGLQTYLLDVINGPDPILHYLAKNMNLHNVPVGTEQTDRMMDKIPDSIALFFSAENRYSTRTSHYEPRKKITSSSVIGGAHLLKTNQNVSRLKDLQAQQQKLKADKDDLNKQKNQLLGQVNTLRAELNDLGEKKNNLKRQLDQARIARNQIEQSRRRLSELQRNKIDPDEAKRNFKEDVKKLIQDLVKVRKNIANVSKGVEHSATELRLQKMVLSSLKDSERSKKEELNDYRRSIQDALEEIRQLEESVAEEKENVKRLQREAIELCRGAAPNTPAFEPYAQAFGDLPDDLEELEASMYEKQARVEILSGANNDSLREYEKRKKTIKNLERDIAQVETRVNEVGASMSAKREVWYPAVTELVRTINTKFSQFFASFQCGGRVELYENEDNYDEYGIRVLVRFRDDSELQPLDAHTQSGGERAVSTAVYLLSLQELTDVPFRVVDEINQGMDSSNERRVFDLLVRTISSSNSAQYFLLTPKLLDNLTYSEETTVLNVHNGPYALDYQDWDLQSLIEAQTSRPQVKRQRRSPSFNDENADANRIR</sequence>
<evidence type="ECO:0000256" key="9">
    <source>
        <dbReference type="ARBA" id="ARBA00023242"/>
    </source>
</evidence>
<comment type="subcellular location">
    <subcellularLocation>
        <location evidence="2">Chromosome</location>
    </subcellularLocation>
    <subcellularLocation>
        <location evidence="1">Nucleus</location>
    </subcellularLocation>
</comment>
<dbReference type="Gene3D" id="3.40.50.300">
    <property type="entry name" value="P-loop containing nucleotide triphosphate hydrolases"/>
    <property type="match status" value="2"/>
</dbReference>
<dbReference type="AlphaFoldDB" id="A0A9P0F539"/>
<keyword evidence="6" id="KW-0547">Nucleotide-binding</keyword>
<dbReference type="GO" id="GO:0030915">
    <property type="term" value="C:Smc5-Smc6 complex"/>
    <property type="evidence" value="ECO:0007669"/>
    <property type="project" value="TreeGrafter"/>
</dbReference>
<dbReference type="KEGG" id="btab:109042129"/>
<feature type="domain" description="RecF/RecN/SMC N-terminal" evidence="12">
    <location>
        <begin position="16"/>
        <end position="1006"/>
    </location>
</feature>
<dbReference type="GO" id="GO:0003697">
    <property type="term" value="F:single-stranded DNA binding"/>
    <property type="evidence" value="ECO:0007669"/>
    <property type="project" value="TreeGrafter"/>
</dbReference>
<evidence type="ECO:0000256" key="8">
    <source>
        <dbReference type="ARBA" id="ARBA00023054"/>
    </source>
</evidence>
<dbReference type="FunFam" id="3.40.50.300:FF:001301">
    <property type="entry name" value="Structural maintenance of chromosomes 5"/>
    <property type="match status" value="1"/>
</dbReference>
<evidence type="ECO:0000256" key="4">
    <source>
        <dbReference type="ARBA" id="ARBA00018687"/>
    </source>
</evidence>
<dbReference type="GO" id="GO:0005524">
    <property type="term" value="F:ATP binding"/>
    <property type="evidence" value="ECO:0007669"/>
    <property type="project" value="UniProtKB-KW"/>
</dbReference>
<evidence type="ECO:0000256" key="1">
    <source>
        <dbReference type="ARBA" id="ARBA00004123"/>
    </source>
</evidence>
<keyword evidence="9" id="KW-0539">Nucleus</keyword>
<dbReference type="InterPro" id="IPR003395">
    <property type="entry name" value="RecF/RecN/SMC_N"/>
</dbReference>